<accession>A0ABX7JL57</accession>
<proteinExistence type="predicted"/>
<evidence type="ECO:0000313" key="1">
    <source>
        <dbReference type="EMBL" id="QRZ14539.1"/>
    </source>
</evidence>
<name>A0ABX7JL57_9RHOB</name>
<keyword evidence="2" id="KW-1185">Reference proteome</keyword>
<organism evidence="1 2">
    <name type="scientific">Paracoccus methylovorus</name>
    <dbReference type="NCBI Taxonomy" id="2812658"/>
    <lineage>
        <taxon>Bacteria</taxon>
        <taxon>Pseudomonadati</taxon>
        <taxon>Pseudomonadota</taxon>
        <taxon>Alphaproteobacteria</taxon>
        <taxon>Rhodobacterales</taxon>
        <taxon>Paracoccaceae</taxon>
        <taxon>Paracoccus</taxon>
    </lineage>
</organism>
<dbReference type="EMBL" id="CP070369">
    <property type="protein sequence ID" value="QRZ14539.1"/>
    <property type="molecule type" value="Genomic_DNA"/>
</dbReference>
<sequence>MIAELPGQAAVTGRFRPHSLAFQPQEVHRETAQALPQSALAGAAPASAPLPIKGLVLTAQAFFPQTIPTIATEHGD</sequence>
<reference evidence="1 2" key="1">
    <citation type="submission" date="2021-02" db="EMBL/GenBank/DDBJ databases">
        <title>Paracoccus methylovroum sp.nov., a new methanol and methylamine utilizing methylotrophic denitrifer.</title>
        <authorList>
            <person name="Timsy T."/>
            <person name="Behrendt U."/>
            <person name="Ulrich A."/>
            <person name="Spanner T."/>
            <person name="Foesel B.U."/>
            <person name="Horn M.A."/>
            <person name="Kolb S."/>
        </authorList>
    </citation>
    <scope>NUCLEOTIDE SEQUENCE [LARGE SCALE GENOMIC DNA]</scope>
    <source>
        <strain evidence="1 2">H4-D09</strain>
        <plasmid evidence="1 2">p1</plasmid>
    </source>
</reference>
<gene>
    <name evidence="1" type="ORF">JWJ88_11655</name>
</gene>
<geneLocation type="plasmid" evidence="1 2">
    <name>p1</name>
</geneLocation>
<dbReference type="Proteomes" id="UP000663629">
    <property type="component" value="Plasmid p1"/>
</dbReference>
<evidence type="ECO:0000313" key="2">
    <source>
        <dbReference type="Proteomes" id="UP000663629"/>
    </source>
</evidence>
<keyword evidence="1" id="KW-0614">Plasmid</keyword>
<protein>
    <submittedName>
        <fullName evidence="1">Uncharacterized protein</fullName>
    </submittedName>
</protein>